<dbReference type="PIRSF" id="PIRSF006324">
    <property type="entry name" value="LeuE"/>
    <property type="match status" value="1"/>
</dbReference>
<dbReference type="EMBL" id="CP011112">
    <property type="protein sequence ID" value="AKU16042.1"/>
    <property type="molecule type" value="Genomic_DNA"/>
</dbReference>
<evidence type="ECO:0000256" key="2">
    <source>
        <dbReference type="ARBA" id="ARBA00022475"/>
    </source>
</evidence>
<feature type="transmembrane region" description="Helical" evidence="6">
    <location>
        <begin position="111"/>
        <end position="133"/>
    </location>
</feature>
<evidence type="ECO:0000313" key="7">
    <source>
        <dbReference type="EMBL" id="AKU16042.1"/>
    </source>
</evidence>
<evidence type="ECO:0000256" key="5">
    <source>
        <dbReference type="ARBA" id="ARBA00023136"/>
    </source>
</evidence>
<comment type="subcellular location">
    <subcellularLocation>
        <location evidence="1">Cell membrane</location>
        <topology evidence="1">Multi-pass membrane protein</topology>
    </subcellularLocation>
</comment>
<dbReference type="RefSeq" id="WP_052591190.1">
    <property type="nucleotide sequence ID" value="NZ_CP011112.1"/>
</dbReference>
<evidence type="ECO:0000256" key="1">
    <source>
        <dbReference type="ARBA" id="ARBA00004651"/>
    </source>
</evidence>
<dbReference type="OrthoDB" id="9784202at2"/>
<sequence length="218" mass="22586">MSLNLGYLAAFVGATIVLVGMPGPNILYICTQSVAHGRRVGLLCALGVETGTFVYALATALGLVAVVAASPVAYSAITYLGVGYLVLLGIRTLRSHGSGGVAASSSSLRRAYREGVLVNLFNPKVALFFMAFLPQFTRPGASVTELRGQLVALGAGVFVIALLIDITYALAASAAGDRFRSRRTDQSSRDGRRSRMAVAGIYFALAAVAGVGGVLRVA</sequence>
<dbReference type="AlphaFoldDB" id="A0A0K1JH48"/>
<dbReference type="Pfam" id="PF01810">
    <property type="entry name" value="LysE"/>
    <property type="match status" value="1"/>
</dbReference>
<dbReference type="PANTHER" id="PTHR30086">
    <property type="entry name" value="ARGININE EXPORTER PROTEIN ARGO"/>
    <property type="match status" value="1"/>
</dbReference>
<feature type="transmembrane region" description="Helical" evidence="6">
    <location>
        <begin position="40"/>
        <end position="66"/>
    </location>
</feature>
<evidence type="ECO:0000313" key="8">
    <source>
        <dbReference type="Proteomes" id="UP000066480"/>
    </source>
</evidence>
<dbReference type="KEGG" id="lmoi:VV02_09535"/>
<evidence type="ECO:0000256" key="6">
    <source>
        <dbReference type="SAM" id="Phobius"/>
    </source>
</evidence>
<protein>
    <recommendedName>
        <fullName evidence="9">Lysine transporter LysE</fullName>
    </recommendedName>
</protein>
<name>A0A0K1JH48_9MICO</name>
<keyword evidence="2" id="KW-1003">Cell membrane</keyword>
<feature type="transmembrane region" description="Helical" evidence="6">
    <location>
        <begin position="6"/>
        <end position="28"/>
    </location>
</feature>
<keyword evidence="8" id="KW-1185">Reference proteome</keyword>
<evidence type="ECO:0008006" key="9">
    <source>
        <dbReference type="Google" id="ProtNLM"/>
    </source>
</evidence>
<dbReference type="PANTHER" id="PTHR30086:SF20">
    <property type="entry name" value="ARGININE EXPORTER PROTEIN ARGO-RELATED"/>
    <property type="match status" value="1"/>
</dbReference>
<gene>
    <name evidence="7" type="ORF">VV02_09535</name>
</gene>
<keyword evidence="5 6" id="KW-0472">Membrane</keyword>
<organism evidence="7 8">
    <name type="scientific">Luteipulveratus mongoliensis</name>
    <dbReference type="NCBI Taxonomy" id="571913"/>
    <lineage>
        <taxon>Bacteria</taxon>
        <taxon>Bacillati</taxon>
        <taxon>Actinomycetota</taxon>
        <taxon>Actinomycetes</taxon>
        <taxon>Micrococcales</taxon>
        <taxon>Dermacoccaceae</taxon>
        <taxon>Luteipulveratus</taxon>
    </lineage>
</organism>
<feature type="transmembrane region" description="Helical" evidence="6">
    <location>
        <begin position="196"/>
        <end position="215"/>
    </location>
</feature>
<dbReference type="GO" id="GO:0005886">
    <property type="term" value="C:plasma membrane"/>
    <property type="evidence" value="ECO:0007669"/>
    <property type="project" value="UniProtKB-SubCell"/>
</dbReference>
<evidence type="ECO:0000256" key="4">
    <source>
        <dbReference type="ARBA" id="ARBA00022989"/>
    </source>
</evidence>
<dbReference type="STRING" id="571913.VV02_09535"/>
<feature type="transmembrane region" description="Helical" evidence="6">
    <location>
        <begin position="72"/>
        <end position="90"/>
    </location>
</feature>
<dbReference type="GO" id="GO:0015171">
    <property type="term" value="F:amino acid transmembrane transporter activity"/>
    <property type="evidence" value="ECO:0007669"/>
    <property type="project" value="TreeGrafter"/>
</dbReference>
<dbReference type="Proteomes" id="UP000066480">
    <property type="component" value="Chromosome"/>
</dbReference>
<proteinExistence type="predicted"/>
<dbReference type="InterPro" id="IPR001123">
    <property type="entry name" value="LeuE-type"/>
</dbReference>
<evidence type="ECO:0000256" key="3">
    <source>
        <dbReference type="ARBA" id="ARBA00022692"/>
    </source>
</evidence>
<keyword evidence="3 6" id="KW-0812">Transmembrane</keyword>
<feature type="transmembrane region" description="Helical" evidence="6">
    <location>
        <begin position="153"/>
        <end position="175"/>
    </location>
</feature>
<accession>A0A0K1JH48</accession>
<keyword evidence="4 6" id="KW-1133">Transmembrane helix</keyword>
<reference evidence="7 8" key="1">
    <citation type="submission" date="2015-03" db="EMBL/GenBank/DDBJ databases">
        <title>Luteipulveratus halotolerans sp. nov., a novel actinobacterium (Dermacoccaceae) from Sarawak, Malaysia.</title>
        <authorList>
            <person name="Juboi H."/>
            <person name="Basik A."/>
            <person name="Shamsul S.S."/>
            <person name="Arnold P."/>
            <person name="Schmitt E.K."/>
            <person name="Sanglier J.-J."/>
            <person name="Yeo T."/>
        </authorList>
    </citation>
    <scope>NUCLEOTIDE SEQUENCE [LARGE SCALE GENOMIC DNA]</scope>
    <source>
        <strain evidence="7 8">MN07-A0370</strain>
    </source>
</reference>